<dbReference type="Proteomes" id="UP000256661">
    <property type="component" value="Unassembled WGS sequence"/>
</dbReference>
<comment type="caution">
    <text evidence="3">The sequence shown here is derived from an EMBL/GenBank/DDBJ whole genome shotgun (WGS) entry which is preliminary data.</text>
</comment>
<reference evidence="3 4" key="1">
    <citation type="submission" date="2018-08" db="EMBL/GenBank/DDBJ databases">
        <title>Sequencing the genomes of 1000 actinobacteria strains.</title>
        <authorList>
            <person name="Klenk H.-P."/>
        </authorList>
    </citation>
    <scope>NUCLEOTIDE SEQUENCE [LARGE SCALE GENOMIC DNA]</scope>
    <source>
        <strain evidence="3 4">DSM 43927</strain>
    </source>
</reference>
<dbReference type="Gene3D" id="3.40.50.720">
    <property type="entry name" value="NAD(P)-binding Rossmann-like Domain"/>
    <property type="match status" value="1"/>
</dbReference>
<evidence type="ECO:0000313" key="3">
    <source>
        <dbReference type="EMBL" id="REE95221.1"/>
    </source>
</evidence>
<dbReference type="Pfam" id="PF07993">
    <property type="entry name" value="NAD_binding_4"/>
    <property type="match status" value="1"/>
</dbReference>
<dbReference type="GO" id="GO:0035336">
    <property type="term" value="P:long-chain fatty-acyl-CoA metabolic process"/>
    <property type="evidence" value="ECO:0007669"/>
    <property type="project" value="TreeGrafter"/>
</dbReference>
<accession>A0A3D9SU54</accession>
<dbReference type="SUPFAM" id="SSF51735">
    <property type="entry name" value="NAD(P)-binding Rossmann-fold domains"/>
    <property type="match status" value="1"/>
</dbReference>
<evidence type="ECO:0000259" key="2">
    <source>
        <dbReference type="Pfam" id="PF07993"/>
    </source>
</evidence>
<dbReference type="AlphaFoldDB" id="A0A3D9SU54"/>
<evidence type="ECO:0000313" key="4">
    <source>
        <dbReference type="Proteomes" id="UP000256661"/>
    </source>
</evidence>
<dbReference type="InterPro" id="IPR013120">
    <property type="entry name" value="FAR_NAD-bd"/>
</dbReference>
<feature type="compositionally biased region" description="Pro residues" evidence="1">
    <location>
        <begin position="1"/>
        <end position="17"/>
    </location>
</feature>
<dbReference type="EMBL" id="QTTT01000001">
    <property type="protein sequence ID" value="REE95221.1"/>
    <property type="molecule type" value="Genomic_DNA"/>
</dbReference>
<name>A0A3D9SU54_9ACTN</name>
<feature type="region of interest" description="Disordered" evidence="1">
    <location>
        <begin position="1"/>
        <end position="35"/>
    </location>
</feature>
<organism evidence="3 4">
    <name type="scientific">Thermomonospora umbrina</name>
    <dbReference type="NCBI Taxonomy" id="111806"/>
    <lineage>
        <taxon>Bacteria</taxon>
        <taxon>Bacillati</taxon>
        <taxon>Actinomycetota</taxon>
        <taxon>Actinomycetes</taxon>
        <taxon>Streptosporangiales</taxon>
        <taxon>Thermomonosporaceae</taxon>
        <taxon>Thermomonospora</taxon>
    </lineage>
</organism>
<dbReference type="GO" id="GO:0080019">
    <property type="term" value="F:alcohol-forming very long-chain fatty acyl-CoA reductase activity"/>
    <property type="evidence" value="ECO:0007669"/>
    <property type="project" value="InterPro"/>
</dbReference>
<dbReference type="PANTHER" id="PTHR11011:SF45">
    <property type="entry name" value="FATTY ACYL-COA REDUCTASE CG8306-RELATED"/>
    <property type="match status" value="1"/>
</dbReference>
<feature type="domain" description="Thioester reductase (TE)" evidence="2">
    <location>
        <begin position="121"/>
        <end position="266"/>
    </location>
</feature>
<evidence type="ECO:0000256" key="1">
    <source>
        <dbReference type="SAM" id="MobiDB-lite"/>
    </source>
</evidence>
<gene>
    <name evidence="3" type="ORF">DFJ69_0604</name>
</gene>
<proteinExistence type="predicted"/>
<dbReference type="PANTHER" id="PTHR11011">
    <property type="entry name" value="MALE STERILITY PROTEIN 2-RELATED"/>
    <property type="match status" value="1"/>
</dbReference>
<sequence>MSEPSLMPPAPSLPPAQEPDDPRTAPATRSTGSPGQWELVAGAHEEFLHRLTDAHQTYLQVEGARGRAARSMLVTGASGVVGVELVEQARRRGWHVVGCSARGGNGSVAWRMGEAEPPAELRRPWTVIVHAAARPRFDLPPDEARAANVGPLLALAPLVSPRTHLVHVSTAYATGLTGGVESADPGDFRNSYEWSKAEAERVASERYGPLTIVRPSIVIGRRSDGAVARFAGPYLLALAFGSGLLREIAGDPAALIDVVPVCAVAECLLDLAEAPRPDTTRVETVGLGGRAPTLAELVNASVAAADRWLVEHGAEPLPEIPIVPITTAHEAGPLAPLLPYLSVREPLPVSRPVTPSPRTTEVCVRWALENVPGLTKAVTAKEPNNR</sequence>
<dbReference type="InterPro" id="IPR026055">
    <property type="entry name" value="FAR"/>
</dbReference>
<dbReference type="RefSeq" id="WP_170177524.1">
    <property type="nucleotide sequence ID" value="NZ_QTTT01000001.1"/>
</dbReference>
<protein>
    <submittedName>
        <fullName evidence="3">Nucleoside-diphosphate-sugar epimerase</fullName>
    </submittedName>
</protein>
<dbReference type="InterPro" id="IPR036291">
    <property type="entry name" value="NAD(P)-bd_dom_sf"/>
</dbReference>
<keyword evidence="4" id="KW-1185">Reference proteome</keyword>